<keyword evidence="2" id="KW-1185">Reference proteome</keyword>
<sequence>MKANIQASESDMCEIKCSGGIRQQVRSAWWDSGEGVVPVPCPPTAVLRCCVNCGLRQRPRWQSGRVFQAELLAAPTALRNRRLCKAYRCQQAAVRALPPEGKVERAAVAQLRPRAPPVHGPRTSVKCLPVSCHTVATKIQVRKCCAVLNKKEDVN</sequence>
<organism evidence="1 2">
    <name type="scientific">Dendrolimus kikuchii</name>
    <dbReference type="NCBI Taxonomy" id="765133"/>
    <lineage>
        <taxon>Eukaryota</taxon>
        <taxon>Metazoa</taxon>
        <taxon>Ecdysozoa</taxon>
        <taxon>Arthropoda</taxon>
        <taxon>Hexapoda</taxon>
        <taxon>Insecta</taxon>
        <taxon>Pterygota</taxon>
        <taxon>Neoptera</taxon>
        <taxon>Endopterygota</taxon>
        <taxon>Lepidoptera</taxon>
        <taxon>Glossata</taxon>
        <taxon>Ditrysia</taxon>
        <taxon>Bombycoidea</taxon>
        <taxon>Lasiocampidae</taxon>
        <taxon>Dendrolimus</taxon>
    </lineage>
</organism>
<proteinExistence type="predicted"/>
<comment type="caution">
    <text evidence="1">The sequence shown here is derived from an EMBL/GenBank/DDBJ whole genome shotgun (WGS) entry which is preliminary data.</text>
</comment>
<evidence type="ECO:0000313" key="2">
    <source>
        <dbReference type="Proteomes" id="UP000824533"/>
    </source>
</evidence>
<gene>
    <name evidence="1" type="ORF">K1T71_010835</name>
</gene>
<dbReference type="Proteomes" id="UP000824533">
    <property type="component" value="Linkage Group LG19"/>
</dbReference>
<name>A0ACC1CQ19_9NEOP</name>
<dbReference type="EMBL" id="CM034405">
    <property type="protein sequence ID" value="KAJ0173686.1"/>
    <property type="molecule type" value="Genomic_DNA"/>
</dbReference>
<accession>A0ACC1CQ19</accession>
<reference evidence="1 2" key="1">
    <citation type="journal article" date="2021" name="Front. Genet.">
        <title>Chromosome-Level Genome Assembly Reveals Significant Gene Expansion in the Toll and IMD Signaling Pathways of Dendrolimus kikuchii.</title>
        <authorList>
            <person name="Zhou J."/>
            <person name="Wu P."/>
            <person name="Xiong Z."/>
            <person name="Liu N."/>
            <person name="Zhao N."/>
            <person name="Ji M."/>
            <person name="Qiu Y."/>
            <person name="Yang B."/>
        </authorList>
    </citation>
    <scope>NUCLEOTIDE SEQUENCE [LARGE SCALE GENOMIC DNA]</scope>
    <source>
        <strain evidence="1">Ann1</strain>
    </source>
</reference>
<protein>
    <submittedName>
        <fullName evidence="1">Uncharacterized protein</fullName>
    </submittedName>
</protein>
<evidence type="ECO:0000313" key="1">
    <source>
        <dbReference type="EMBL" id="KAJ0173686.1"/>
    </source>
</evidence>